<feature type="transmembrane region" description="Helical" evidence="2">
    <location>
        <begin position="168"/>
        <end position="189"/>
    </location>
</feature>
<reference evidence="3 4" key="1">
    <citation type="journal article" date="2015" name="Genome Biol. Evol.">
        <title>Comparative Genomics of a Bacterivorous Green Alga Reveals Evolutionary Causalities and Consequences of Phago-Mixotrophic Mode of Nutrition.</title>
        <authorList>
            <person name="Burns J.A."/>
            <person name="Paasch A."/>
            <person name="Narechania A."/>
            <person name="Kim E."/>
        </authorList>
    </citation>
    <scope>NUCLEOTIDE SEQUENCE [LARGE SCALE GENOMIC DNA]</scope>
    <source>
        <strain evidence="3 4">PLY_AMNH</strain>
    </source>
</reference>
<feature type="transmembrane region" description="Helical" evidence="2">
    <location>
        <begin position="253"/>
        <end position="270"/>
    </location>
</feature>
<gene>
    <name evidence="3" type="ORF">CYMTET_45772</name>
</gene>
<dbReference type="AlphaFoldDB" id="A0AAE0BYX6"/>
<sequence>MSIATYEEELPYPPPPPSPPSPPPTPPPAPMREFDITNPAHHLQRDCTGYDFWEGTTFISYFDVLAILTGVFIVSFMIPELLNQQSNVYITAVMQRLGMEVSARNEDDGESPATREVRKELEAVLPGTRTLFKKILPAATTWAQVVAMWLALVEYWRGVEDMHYSCLVLYGAGMGFSLTLVLPISKLLIHFCRQFLRKGSTRRNALVHFKKNPDIATHLKYAPATLFPDVLFVFPLYIWYVANEKYLQMKGDMVSVIVSPFIPVLALWVYTQSSSDVYSSDKPIELYDDFGNRDHTYEGSVNAVNSFVRFFQACAAAFRDRGGTDRAAAHSGSTGADRDGGNRDNDLVKVSNRVCETGQVAISGLIRSMRWIYRFLTNDKVLIMLGLRMPVVLWLVLTWAITVSGAIMLQLAAFVYVLNAMVFRYCTAVMVGCLAYLTAYVLLGFDARAAMDYYKNKAMPVLAVLLLCQMALTEHPIGFIMISFLPGNAVPIVKAVETYVETHHLIMHVIRTLWTESMFNPPSMTDLFAVDVTIGFHELRDITFSLSIIAAAVDFINEALIWNAISFCEDLLWHLKPDLVFALVRHRLNHLHTVLDMPKPDVADAVVRILTHQVRRLGLQPYGGSGIMAADPVCGALKKWEAGFLMGGTGTSDTDSTDNMVGSAMCLVRGRVTHEAVKALLKALGITPQDVGMLMVSMVRRQLARLGLDSDWDSSSSSSSSNRGALFKCSSAHSFKYLTLPFQLEPPSPSLPPAPLSNPSSLHLQVC</sequence>
<accession>A0AAE0BYX6</accession>
<feature type="compositionally biased region" description="Pro residues" evidence="1">
    <location>
        <begin position="11"/>
        <end position="30"/>
    </location>
</feature>
<evidence type="ECO:0000313" key="3">
    <source>
        <dbReference type="EMBL" id="KAK3244624.1"/>
    </source>
</evidence>
<feature type="transmembrane region" description="Helical" evidence="2">
    <location>
        <begin position="58"/>
        <end position="78"/>
    </location>
</feature>
<protein>
    <submittedName>
        <fullName evidence="3">Uncharacterized protein</fullName>
    </submittedName>
</protein>
<feature type="transmembrane region" description="Helical" evidence="2">
    <location>
        <begin position="464"/>
        <end position="485"/>
    </location>
</feature>
<feature type="compositionally biased region" description="Acidic residues" evidence="1">
    <location>
        <begin position="1"/>
        <end position="10"/>
    </location>
</feature>
<proteinExistence type="predicted"/>
<feature type="transmembrane region" description="Helical" evidence="2">
    <location>
        <begin position="221"/>
        <end position="241"/>
    </location>
</feature>
<evidence type="ECO:0000256" key="1">
    <source>
        <dbReference type="SAM" id="MobiDB-lite"/>
    </source>
</evidence>
<evidence type="ECO:0000256" key="2">
    <source>
        <dbReference type="SAM" id="Phobius"/>
    </source>
</evidence>
<keyword evidence="2" id="KW-1133">Transmembrane helix</keyword>
<feature type="region of interest" description="Disordered" evidence="1">
    <location>
        <begin position="1"/>
        <end position="34"/>
    </location>
</feature>
<name>A0AAE0BYX6_9CHLO</name>
<dbReference type="EMBL" id="LGRX02031633">
    <property type="protein sequence ID" value="KAK3244624.1"/>
    <property type="molecule type" value="Genomic_DNA"/>
</dbReference>
<comment type="caution">
    <text evidence="3">The sequence shown here is derived from an EMBL/GenBank/DDBJ whole genome shotgun (WGS) entry which is preliminary data.</text>
</comment>
<feature type="transmembrane region" description="Helical" evidence="2">
    <location>
        <begin position="422"/>
        <end position="443"/>
    </location>
</feature>
<keyword evidence="2" id="KW-0472">Membrane</keyword>
<organism evidence="3 4">
    <name type="scientific">Cymbomonas tetramitiformis</name>
    <dbReference type="NCBI Taxonomy" id="36881"/>
    <lineage>
        <taxon>Eukaryota</taxon>
        <taxon>Viridiplantae</taxon>
        <taxon>Chlorophyta</taxon>
        <taxon>Pyramimonadophyceae</taxon>
        <taxon>Pyramimonadales</taxon>
        <taxon>Pyramimonadaceae</taxon>
        <taxon>Cymbomonas</taxon>
    </lineage>
</organism>
<dbReference type="Proteomes" id="UP001190700">
    <property type="component" value="Unassembled WGS sequence"/>
</dbReference>
<keyword evidence="2" id="KW-0812">Transmembrane</keyword>
<feature type="transmembrane region" description="Helical" evidence="2">
    <location>
        <begin position="135"/>
        <end position="156"/>
    </location>
</feature>
<evidence type="ECO:0000313" key="4">
    <source>
        <dbReference type="Proteomes" id="UP001190700"/>
    </source>
</evidence>
<keyword evidence="4" id="KW-1185">Reference proteome</keyword>
<feature type="transmembrane region" description="Helical" evidence="2">
    <location>
        <begin position="391"/>
        <end position="416"/>
    </location>
</feature>